<gene>
    <name evidence="2" type="ORF">UFOPK3427_00931</name>
    <name evidence="3" type="ORF">UFOPK4112_00154</name>
</gene>
<feature type="domain" description="DSBA-like thioredoxin" evidence="1">
    <location>
        <begin position="11"/>
        <end position="210"/>
    </location>
</feature>
<protein>
    <submittedName>
        <fullName evidence="3">Unannotated protein</fullName>
    </submittedName>
</protein>
<evidence type="ECO:0000259" key="1">
    <source>
        <dbReference type="Pfam" id="PF01323"/>
    </source>
</evidence>
<reference evidence="3" key="1">
    <citation type="submission" date="2020-05" db="EMBL/GenBank/DDBJ databases">
        <authorList>
            <person name="Chiriac C."/>
            <person name="Salcher M."/>
            <person name="Ghai R."/>
            <person name="Kavagutti S V."/>
        </authorList>
    </citation>
    <scope>NUCLEOTIDE SEQUENCE</scope>
</reference>
<dbReference type="Gene3D" id="3.40.30.10">
    <property type="entry name" value="Glutaredoxin"/>
    <property type="match status" value="1"/>
</dbReference>
<dbReference type="EMBL" id="CAFBPM010000001">
    <property type="protein sequence ID" value="CAB5008161.1"/>
    <property type="molecule type" value="Genomic_DNA"/>
</dbReference>
<organism evidence="3">
    <name type="scientific">freshwater metagenome</name>
    <dbReference type="NCBI Taxonomy" id="449393"/>
    <lineage>
        <taxon>unclassified sequences</taxon>
        <taxon>metagenomes</taxon>
        <taxon>ecological metagenomes</taxon>
    </lineage>
</organism>
<dbReference type="EMBL" id="CAFBLT010000001">
    <property type="protein sequence ID" value="CAB4873020.1"/>
    <property type="molecule type" value="Genomic_DNA"/>
</dbReference>
<dbReference type="CDD" id="cd03024">
    <property type="entry name" value="DsbA_FrnE"/>
    <property type="match status" value="1"/>
</dbReference>
<dbReference type="Pfam" id="PF01323">
    <property type="entry name" value="DSBA"/>
    <property type="match status" value="1"/>
</dbReference>
<evidence type="ECO:0000313" key="3">
    <source>
        <dbReference type="EMBL" id="CAB5008161.1"/>
    </source>
</evidence>
<dbReference type="PANTHER" id="PTHR13887:SF41">
    <property type="entry name" value="THIOREDOXIN SUPERFAMILY PROTEIN"/>
    <property type="match status" value="1"/>
</dbReference>
<dbReference type="InterPro" id="IPR036249">
    <property type="entry name" value="Thioredoxin-like_sf"/>
</dbReference>
<proteinExistence type="predicted"/>
<dbReference type="PANTHER" id="PTHR13887">
    <property type="entry name" value="GLUTATHIONE S-TRANSFERASE KAPPA"/>
    <property type="match status" value="1"/>
</dbReference>
<accession>A0A6J7PTB1</accession>
<dbReference type="InterPro" id="IPR001853">
    <property type="entry name" value="DSBA-like_thioredoxin_dom"/>
</dbReference>
<sequence>MHDMNTDTLRIDVWSDVVCPWCYVGKRNLETALEELGLDIEIHWRAFELDPTAPPSTSKSMAELLSAKYGVTLEQARAMNENMTAMAASVGLTYDLENVKPGNSFDAHRLAKLAEEKGLGEEAAEALFLAYFTNNALLSDMDTLLALGVSLGLSAEDVRAVLSSEKYTDLVRSDEALAAEAGFSGVPTIVINEEFAIPGAQPPDVLVRLIGRIANGENPTS</sequence>
<name>A0A6J7PTB1_9ZZZZ</name>
<dbReference type="AlphaFoldDB" id="A0A6J7PTB1"/>
<dbReference type="GO" id="GO:0016491">
    <property type="term" value="F:oxidoreductase activity"/>
    <property type="evidence" value="ECO:0007669"/>
    <property type="project" value="InterPro"/>
</dbReference>
<dbReference type="SUPFAM" id="SSF52833">
    <property type="entry name" value="Thioredoxin-like"/>
    <property type="match status" value="1"/>
</dbReference>
<evidence type="ECO:0000313" key="2">
    <source>
        <dbReference type="EMBL" id="CAB4873020.1"/>
    </source>
</evidence>